<evidence type="ECO:0000256" key="11">
    <source>
        <dbReference type="RuleBase" id="RU364020"/>
    </source>
</evidence>
<evidence type="ECO:0000256" key="6">
    <source>
        <dbReference type="ARBA" id="ARBA00022989"/>
    </source>
</evidence>
<dbReference type="AlphaFoldDB" id="A0AAD1RHT6"/>
<dbReference type="EMBL" id="OW240913">
    <property type="protein sequence ID" value="CAH2255913.1"/>
    <property type="molecule type" value="Genomic_DNA"/>
</dbReference>
<keyword evidence="8" id="KW-0472">Membrane</keyword>
<gene>
    <name evidence="12" type="ORF">PECUL_23A044088</name>
</gene>
<proteinExistence type="inferred from homology"/>
<evidence type="ECO:0000256" key="8">
    <source>
        <dbReference type="ARBA" id="ARBA00023136"/>
    </source>
</evidence>
<dbReference type="EC" id="2.8.2.-" evidence="11"/>
<dbReference type="InterPro" id="IPR018011">
    <property type="entry name" value="Carb_sulfotrans_8-10"/>
</dbReference>
<organism evidence="12 13">
    <name type="scientific">Pelobates cultripes</name>
    <name type="common">Western spadefoot toad</name>
    <dbReference type="NCBI Taxonomy" id="61616"/>
    <lineage>
        <taxon>Eukaryota</taxon>
        <taxon>Metazoa</taxon>
        <taxon>Chordata</taxon>
        <taxon>Craniata</taxon>
        <taxon>Vertebrata</taxon>
        <taxon>Euteleostomi</taxon>
        <taxon>Amphibia</taxon>
        <taxon>Batrachia</taxon>
        <taxon>Anura</taxon>
        <taxon>Pelobatoidea</taxon>
        <taxon>Pelobatidae</taxon>
        <taxon>Pelobates</taxon>
    </lineage>
</organism>
<keyword evidence="5 11" id="KW-0735">Signal-anchor</keyword>
<name>A0AAD1RHT6_PELCU</name>
<evidence type="ECO:0000256" key="1">
    <source>
        <dbReference type="ARBA" id="ARBA00004323"/>
    </source>
</evidence>
<evidence type="ECO:0000256" key="5">
    <source>
        <dbReference type="ARBA" id="ARBA00022968"/>
    </source>
</evidence>
<comment type="similarity">
    <text evidence="2 11">Belongs to the sulfotransferase 2 family.</text>
</comment>
<keyword evidence="13" id="KW-1185">Reference proteome</keyword>
<evidence type="ECO:0000256" key="9">
    <source>
        <dbReference type="ARBA" id="ARBA00023180"/>
    </source>
</evidence>
<dbReference type="Proteomes" id="UP001295444">
    <property type="component" value="Chromosome 02"/>
</dbReference>
<evidence type="ECO:0000313" key="12">
    <source>
        <dbReference type="EMBL" id="CAH2255913.1"/>
    </source>
</evidence>
<keyword evidence="4" id="KW-0812">Transmembrane</keyword>
<evidence type="ECO:0000256" key="2">
    <source>
        <dbReference type="ARBA" id="ARBA00006339"/>
    </source>
</evidence>
<dbReference type="GO" id="GO:0016051">
    <property type="term" value="P:carbohydrate biosynthetic process"/>
    <property type="evidence" value="ECO:0007669"/>
    <property type="project" value="InterPro"/>
</dbReference>
<dbReference type="GO" id="GO:0000139">
    <property type="term" value="C:Golgi membrane"/>
    <property type="evidence" value="ECO:0007669"/>
    <property type="project" value="UniProtKB-SubCell"/>
</dbReference>
<dbReference type="InterPro" id="IPR005331">
    <property type="entry name" value="Sulfotransferase"/>
</dbReference>
<keyword evidence="3 11" id="KW-0808">Transferase</keyword>
<keyword evidence="9 11" id="KW-0325">Glycoprotein</keyword>
<dbReference type="PANTHER" id="PTHR12137">
    <property type="entry name" value="CARBOHYDRATE SULFOTRANSFERASE"/>
    <property type="match status" value="1"/>
</dbReference>
<protein>
    <recommendedName>
        <fullName evidence="11">Carbohydrate sulfotransferase</fullName>
        <ecNumber evidence="11">2.8.2.-</ecNumber>
    </recommendedName>
</protein>
<dbReference type="GO" id="GO:0050655">
    <property type="term" value="P:dermatan sulfate proteoglycan metabolic process"/>
    <property type="evidence" value="ECO:0007669"/>
    <property type="project" value="TreeGrafter"/>
</dbReference>
<evidence type="ECO:0000256" key="10">
    <source>
        <dbReference type="ARBA" id="ARBA00023277"/>
    </source>
</evidence>
<comment type="subcellular location">
    <subcellularLocation>
        <location evidence="1 11">Golgi apparatus membrane</location>
        <topology evidence="1 11">Single-pass type II membrane protein</topology>
    </subcellularLocation>
</comment>
<dbReference type="Pfam" id="PF03567">
    <property type="entry name" value="Sulfotransfer_2"/>
    <property type="match status" value="1"/>
</dbReference>
<evidence type="ECO:0000313" key="13">
    <source>
        <dbReference type="Proteomes" id="UP001295444"/>
    </source>
</evidence>
<keyword evidence="6" id="KW-1133">Transmembrane helix</keyword>
<dbReference type="PANTHER" id="PTHR12137:SF64">
    <property type="entry name" value="CARBOHYDRATE SULFOTRANSFERASE"/>
    <property type="match status" value="1"/>
</dbReference>
<reference evidence="12" key="1">
    <citation type="submission" date="2022-03" db="EMBL/GenBank/DDBJ databases">
        <authorList>
            <person name="Alioto T."/>
            <person name="Alioto T."/>
            <person name="Gomez Garrido J."/>
        </authorList>
    </citation>
    <scope>NUCLEOTIDE SEQUENCE</scope>
</reference>
<dbReference type="GO" id="GO:0008146">
    <property type="term" value="F:sulfotransferase activity"/>
    <property type="evidence" value="ECO:0007669"/>
    <property type="project" value="InterPro"/>
</dbReference>
<evidence type="ECO:0000256" key="4">
    <source>
        <dbReference type="ARBA" id="ARBA00022692"/>
    </source>
</evidence>
<evidence type="ECO:0000256" key="3">
    <source>
        <dbReference type="ARBA" id="ARBA00022679"/>
    </source>
</evidence>
<sequence>MKNHKEEPNVSINTSDKFLYVQQLRKKRLREFCPQHPELSRLESVHGVEDLLSRMIVNEKLQIVYCKAGTSGMDLWENLLQKIKRRDDVTIETPVIDNNVLNSSLVSKQQTSYNLTMVENIFRTYTKVVFVREPFERLVSVYTQGFAGEMTFSDLLEDVLDTIDDDMFRPIVTLCHPCFVKYDYIVMHDFLRTEVFYLMKRIGLPDYILQPEFSDTQSKMTHKWLMENLFRGLTRQQIKQLAKVYSLDIEAFNFHKSLLLKNYIGRFG</sequence>
<keyword evidence="10 11" id="KW-0119">Carbohydrate metabolism</keyword>
<accession>A0AAD1RHT6</accession>
<evidence type="ECO:0000256" key="7">
    <source>
        <dbReference type="ARBA" id="ARBA00023034"/>
    </source>
</evidence>
<keyword evidence="7 11" id="KW-0333">Golgi apparatus</keyword>